<evidence type="ECO:0000259" key="2">
    <source>
        <dbReference type="Pfam" id="PF01575"/>
    </source>
</evidence>
<dbReference type="InterPro" id="IPR029069">
    <property type="entry name" value="HotDog_dom_sf"/>
</dbReference>
<dbReference type="AlphaFoldDB" id="K8XIQ0"/>
<reference evidence="3 4" key="1">
    <citation type="journal article" date="2013" name="Genome Announc.">
        <title>Draft Genome Sequence of Rhodococcus opacus Strain M213 Shows a Diverse Catabolic Potential.</title>
        <authorList>
            <person name="Pathak A."/>
            <person name="Green S.J."/>
            <person name="Ogram A."/>
            <person name="Chauhan A."/>
        </authorList>
    </citation>
    <scope>NUCLEOTIDE SEQUENCE [LARGE SCALE GENOMIC DNA]</scope>
    <source>
        <strain evidence="3 4">M213</strain>
    </source>
</reference>
<protein>
    <submittedName>
        <fullName evidence="3">Acyl dehydratase</fullName>
    </submittedName>
</protein>
<accession>K8XIQ0</accession>
<evidence type="ECO:0000313" key="3">
    <source>
        <dbReference type="EMBL" id="EKT76945.1"/>
    </source>
</evidence>
<comment type="similarity">
    <text evidence="1">Belongs to the enoyl-CoA hydratase/isomerase family.</text>
</comment>
<dbReference type="CDD" id="cd03450">
    <property type="entry name" value="NodN"/>
    <property type="match status" value="1"/>
</dbReference>
<dbReference type="Pfam" id="PF01575">
    <property type="entry name" value="MaoC_dehydratas"/>
    <property type="match status" value="1"/>
</dbReference>
<name>K8XIQ0_RHOOP</name>
<proteinExistence type="inferred from homology"/>
<dbReference type="Proteomes" id="UP000005951">
    <property type="component" value="Unassembled WGS sequence"/>
</dbReference>
<comment type="caution">
    <text evidence="3">The sequence shown here is derived from an EMBL/GenBank/DDBJ whole genome shotgun (WGS) entry which is preliminary data.</text>
</comment>
<evidence type="ECO:0000256" key="1">
    <source>
        <dbReference type="ARBA" id="ARBA00005254"/>
    </source>
</evidence>
<feature type="domain" description="MaoC-like" evidence="2">
    <location>
        <begin position="13"/>
        <end position="129"/>
    </location>
</feature>
<dbReference type="InterPro" id="IPR002539">
    <property type="entry name" value="MaoC-like_dom"/>
</dbReference>
<dbReference type="InterPro" id="IPR039375">
    <property type="entry name" value="NodN-like"/>
</dbReference>
<dbReference type="SUPFAM" id="SSF54637">
    <property type="entry name" value="Thioesterase/thiol ester dehydrase-isomerase"/>
    <property type="match status" value="1"/>
</dbReference>
<gene>
    <name evidence="3" type="ORF">WSS_A40225</name>
</gene>
<organism evidence="3 4">
    <name type="scientific">Rhodococcus opacus M213</name>
    <dbReference type="NCBI Taxonomy" id="1129896"/>
    <lineage>
        <taxon>Bacteria</taxon>
        <taxon>Bacillati</taxon>
        <taxon>Actinomycetota</taxon>
        <taxon>Actinomycetes</taxon>
        <taxon>Mycobacteriales</taxon>
        <taxon>Nocardiaceae</taxon>
        <taxon>Rhodococcus</taxon>
    </lineage>
</organism>
<dbReference type="EMBL" id="AJYC02000180">
    <property type="protein sequence ID" value="EKT76945.1"/>
    <property type="molecule type" value="Genomic_DNA"/>
</dbReference>
<dbReference type="Gene3D" id="3.10.129.10">
    <property type="entry name" value="Hotdog Thioesterase"/>
    <property type="match status" value="1"/>
</dbReference>
<evidence type="ECO:0000313" key="4">
    <source>
        <dbReference type="Proteomes" id="UP000005951"/>
    </source>
</evidence>
<sequence>MRTFHGVEELVGAVGTHLGYSDWHTITQSQIDTFAEATGDHQWIHVDPNKAANGPFGTTIAHGYLTLSLVPMLTWEIYTVEGISMGVNYGANRVRFPSPVPVGSKVRAAVELVSVVSGDSGHRVTTEVTIEREDGDKPVCVVEVLSVLGGMSSL</sequence>
<dbReference type="PANTHER" id="PTHR42993">
    <property type="entry name" value="MAOC-LIKE DEHYDRATASE DOMAIN-CONTAINING PROTEIN"/>
    <property type="match status" value="1"/>
</dbReference>
<dbReference type="PANTHER" id="PTHR42993:SF1">
    <property type="entry name" value="MAOC-LIKE DEHYDRATASE DOMAIN-CONTAINING PROTEIN"/>
    <property type="match status" value="1"/>
</dbReference>
<dbReference type="RefSeq" id="WP_005264793.1">
    <property type="nucleotide sequence ID" value="NZ_AJYC02000180.1"/>
</dbReference>